<name>A0A9X9XCJ6_9PROT</name>
<dbReference type="Gene3D" id="3.10.450.50">
    <property type="match status" value="1"/>
</dbReference>
<dbReference type="GO" id="GO:0030638">
    <property type="term" value="P:polyketide metabolic process"/>
    <property type="evidence" value="ECO:0007669"/>
    <property type="project" value="InterPro"/>
</dbReference>
<accession>A0A9X9XCJ6</accession>
<dbReference type="InterPro" id="IPR032710">
    <property type="entry name" value="NTF2-like_dom_sf"/>
</dbReference>
<evidence type="ECO:0000313" key="1">
    <source>
        <dbReference type="EMBL" id="MBR0681432.1"/>
    </source>
</evidence>
<dbReference type="InterPro" id="IPR009959">
    <property type="entry name" value="Cyclase_SnoaL-like"/>
</dbReference>
<reference evidence="1" key="1">
    <citation type="submission" date="2020-01" db="EMBL/GenBank/DDBJ databases">
        <authorList>
            <person name="Rat A."/>
        </authorList>
    </citation>
    <scope>NUCLEOTIDE SEQUENCE</scope>
    <source>
        <strain evidence="1">LMG 31228</strain>
    </source>
</reference>
<evidence type="ECO:0000313" key="2">
    <source>
        <dbReference type="Proteomes" id="UP001138709"/>
    </source>
</evidence>
<dbReference type="RefSeq" id="WP_211846959.1">
    <property type="nucleotide sequence ID" value="NZ_JAAEDL010000011.1"/>
</dbReference>
<sequence>MTPTSTTKSTLPDAGALPRRFAVGAAIAAALGTRAAFGEPAGAVRLEANKAVIRRLIEGVQQDGDFDLFERLFAADYVDHTPFGGFPPNRDGTRAIYRMFRAAFPDWRAVIHRQVAEGDLVTTHKTYLGTHRGAFMSVAPTGRETTFDVMDIMRVRDGRITDHWTVADGAGLIRQITAPAR</sequence>
<organism evidence="1 2">
    <name type="scientific">Neoroseomonas eburnea</name>
    <dbReference type="NCBI Taxonomy" id="1346889"/>
    <lineage>
        <taxon>Bacteria</taxon>
        <taxon>Pseudomonadati</taxon>
        <taxon>Pseudomonadota</taxon>
        <taxon>Alphaproteobacteria</taxon>
        <taxon>Acetobacterales</taxon>
        <taxon>Acetobacteraceae</taxon>
        <taxon>Neoroseomonas</taxon>
    </lineage>
</organism>
<protein>
    <submittedName>
        <fullName evidence="1">Ester cyclase</fullName>
    </submittedName>
</protein>
<dbReference type="AlphaFoldDB" id="A0A9X9XCJ6"/>
<dbReference type="Proteomes" id="UP001138709">
    <property type="component" value="Unassembled WGS sequence"/>
</dbReference>
<dbReference type="PANTHER" id="PTHR38436">
    <property type="entry name" value="POLYKETIDE CYCLASE SNOAL-LIKE DOMAIN"/>
    <property type="match status" value="1"/>
</dbReference>
<dbReference type="SUPFAM" id="SSF54427">
    <property type="entry name" value="NTF2-like"/>
    <property type="match status" value="1"/>
</dbReference>
<dbReference type="Pfam" id="PF07366">
    <property type="entry name" value="SnoaL"/>
    <property type="match status" value="1"/>
</dbReference>
<reference evidence="1" key="2">
    <citation type="journal article" date="2021" name="Syst. Appl. Microbiol.">
        <title>Roseomonas hellenica sp. nov., isolated from roots of wild-growing Alkanna tinctoria.</title>
        <authorList>
            <person name="Rat A."/>
            <person name="Naranjo H.D."/>
            <person name="Lebbe L."/>
            <person name="Cnockaert M."/>
            <person name="Krigas N."/>
            <person name="Grigoriadou K."/>
            <person name="Maloupa E."/>
            <person name="Willems A."/>
        </authorList>
    </citation>
    <scope>NUCLEOTIDE SEQUENCE</scope>
    <source>
        <strain evidence="1">LMG 31228</strain>
    </source>
</reference>
<dbReference type="PANTHER" id="PTHR38436:SF1">
    <property type="entry name" value="ESTER CYCLASE"/>
    <property type="match status" value="1"/>
</dbReference>
<gene>
    <name evidence="1" type="ORF">GXW74_13130</name>
</gene>
<keyword evidence="2" id="KW-1185">Reference proteome</keyword>
<comment type="caution">
    <text evidence="1">The sequence shown here is derived from an EMBL/GenBank/DDBJ whole genome shotgun (WGS) entry which is preliminary data.</text>
</comment>
<proteinExistence type="predicted"/>
<dbReference type="EMBL" id="JAAEDL010000011">
    <property type="protein sequence ID" value="MBR0681432.1"/>
    <property type="molecule type" value="Genomic_DNA"/>
</dbReference>